<name>A0A2W5N5Y0_9BACT</name>
<feature type="region of interest" description="Disordered" evidence="1">
    <location>
        <begin position="29"/>
        <end position="65"/>
    </location>
</feature>
<organism evidence="2 3">
    <name type="scientific">Micavibrio aeruginosavorus</name>
    <dbReference type="NCBI Taxonomy" id="349221"/>
    <lineage>
        <taxon>Bacteria</taxon>
        <taxon>Pseudomonadati</taxon>
        <taxon>Bdellovibrionota</taxon>
        <taxon>Bdellovibrionia</taxon>
        <taxon>Bdellovibrionales</taxon>
        <taxon>Pseudobdellovibrionaceae</taxon>
        <taxon>Micavibrio</taxon>
    </lineage>
</organism>
<sequence>MADASGIKTAVESLQAGVQSVSGNAAAEQLALLPDESEAENGAEKGSPAARGAGRPAGSANKSTKEWQQHILSQFSSPLIGLARIATMPLHEVAKLLGVKHPEHMAFDKALDILKVQVGCMNALAPYVHQKMPTAIDAGENGLIQLVINSGTPAQRTEEAAPIDIQFIKIEDEQNQEVSHG</sequence>
<feature type="compositionally biased region" description="Low complexity" evidence="1">
    <location>
        <begin position="46"/>
        <end position="60"/>
    </location>
</feature>
<dbReference type="Proteomes" id="UP000249417">
    <property type="component" value="Unassembled WGS sequence"/>
</dbReference>
<dbReference type="EMBL" id="QFQB01000002">
    <property type="protein sequence ID" value="PZQ48882.1"/>
    <property type="molecule type" value="Genomic_DNA"/>
</dbReference>
<protein>
    <submittedName>
        <fullName evidence="2">Uncharacterized protein</fullName>
    </submittedName>
</protein>
<dbReference type="AlphaFoldDB" id="A0A2W5N5Y0"/>
<reference evidence="2 3" key="1">
    <citation type="submission" date="2017-08" db="EMBL/GenBank/DDBJ databases">
        <title>Infants hospitalized years apart are colonized by the same room-sourced microbial strains.</title>
        <authorList>
            <person name="Brooks B."/>
            <person name="Olm M.R."/>
            <person name="Firek B.A."/>
            <person name="Baker R."/>
            <person name="Thomas B.C."/>
            <person name="Morowitz M.J."/>
            <person name="Banfield J.F."/>
        </authorList>
    </citation>
    <scope>NUCLEOTIDE SEQUENCE [LARGE SCALE GENOMIC DNA]</scope>
    <source>
        <strain evidence="2">S2_005_002_R2_29</strain>
    </source>
</reference>
<gene>
    <name evidence="2" type="ORF">DI551_00700</name>
</gene>
<evidence type="ECO:0000313" key="3">
    <source>
        <dbReference type="Proteomes" id="UP000249417"/>
    </source>
</evidence>
<proteinExistence type="predicted"/>
<comment type="caution">
    <text evidence="2">The sequence shown here is derived from an EMBL/GenBank/DDBJ whole genome shotgun (WGS) entry which is preliminary data.</text>
</comment>
<evidence type="ECO:0000256" key="1">
    <source>
        <dbReference type="SAM" id="MobiDB-lite"/>
    </source>
</evidence>
<accession>A0A2W5N5Y0</accession>
<evidence type="ECO:0000313" key="2">
    <source>
        <dbReference type="EMBL" id="PZQ48882.1"/>
    </source>
</evidence>